<comment type="function">
    <text evidence="5">DNA-dependent RNA polymerase (RNAP) catalyzes the transcription of DNA into RNA using the four ribonucleoside triphosphates as substrates.</text>
</comment>
<dbReference type="InterPro" id="IPR022842">
    <property type="entry name" value="RNAP_Rpo3/Rpb3/RPAC1"/>
</dbReference>
<dbReference type="Pfam" id="PF01193">
    <property type="entry name" value="RNA_pol_L"/>
    <property type="match status" value="1"/>
</dbReference>
<dbReference type="EMBL" id="BMNY01000001">
    <property type="protein sequence ID" value="GGM72376.1"/>
    <property type="molecule type" value="Genomic_DNA"/>
</dbReference>
<comment type="caution">
    <text evidence="5">Lacks conserved residue(s) required for the propagation of feature annotation.</text>
</comment>
<dbReference type="InterPro" id="IPR011263">
    <property type="entry name" value="DNA-dir_RNA_pol_RpoA/D/Rpb3"/>
</dbReference>
<evidence type="ECO:0000256" key="3">
    <source>
        <dbReference type="ARBA" id="ARBA00023163"/>
    </source>
</evidence>
<comment type="catalytic activity">
    <reaction evidence="5">
        <text>RNA(n) + a ribonucleoside 5'-triphosphate = RNA(n+1) + diphosphate</text>
        <dbReference type="Rhea" id="RHEA:21248"/>
        <dbReference type="Rhea" id="RHEA-COMP:14527"/>
        <dbReference type="Rhea" id="RHEA-COMP:17342"/>
        <dbReference type="ChEBI" id="CHEBI:33019"/>
        <dbReference type="ChEBI" id="CHEBI:61557"/>
        <dbReference type="ChEBI" id="CHEBI:140395"/>
        <dbReference type="EC" id="2.7.7.6"/>
    </reaction>
</comment>
<gene>
    <name evidence="5" type="primary">rpo3</name>
    <name evidence="5" type="synonym">rpoD</name>
    <name evidence="7" type="ORF">GCM10007108_08200</name>
</gene>
<name>A0AA37BR90_9ARCH</name>
<dbReference type="PANTHER" id="PTHR11800:SF2">
    <property type="entry name" value="DNA-DIRECTED RNA POLYMERASE II SUBUNIT RPB3"/>
    <property type="match status" value="1"/>
</dbReference>
<evidence type="ECO:0000256" key="5">
    <source>
        <dbReference type="HAMAP-Rule" id="MF_00320"/>
    </source>
</evidence>
<dbReference type="PANTHER" id="PTHR11800">
    <property type="entry name" value="DNA-DIRECTED RNA POLYMERASE"/>
    <property type="match status" value="1"/>
</dbReference>
<dbReference type="GO" id="GO:0000428">
    <property type="term" value="C:DNA-directed RNA polymerase complex"/>
    <property type="evidence" value="ECO:0007669"/>
    <property type="project" value="UniProtKB-KW"/>
</dbReference>
<keyword evidence="5" id="KW-0808">Transferase</keyword>
<keyword evidence="1 5" id="KW-0240">DNA-directed RNA polymerase</keyword>
<dbReference type="InterPro" id="IPR036603">
    <property type="entry name" value="RBP11-like"/>
</dbReference>
<dbReference type="InterPro" id="IPR011262">
    <property type="entry name" value="DNA-dir_RNA_pol_insert"/>
</dbReference>
<dbReference type="SMART" id="SM00662">
    <property type="entry name" value="RPOLD"/>
    <property type="match status" value="1"/>
</dbReference>
<comment type="subcellular location">
    <subcellularLocation>
        <location evidence="5">Cytoplasm</location>
    </subcellularLocation>
</comment>
<dbReference type="Gene3D" id="2.170.120.12">
    <property type="entry name" value="DNA-directed RNA polymerase, insert domain"/>
    <property type="match status" value="1"/>
</dbReference>
<dbReference type="SUPFAM" id="SSF56553">
    <property type="entry name" value="Insert subdomain of RNA polymerase alpha subunit"/>
    <property type="match status" value="1"/>
</dbReference>
<dbReference type="GO" id="GO:0005737">
    <property type="term" value="C:cytoplasm"/>
    <property type="evidence" value="ECO:0007669"/>
    <property type="project" value="UniProtKB-SubCell"/>
</dbReference>
<dbReference type="GO" id="GO:0003677">
    <property type="term" value="F:DNA binding"/>
    <property type="evidence" value="ECO:0007669"/>
    <property type="project" value="UniProtKB-UniRule"/>
</dbReference>
<evidence type="ECO:0000313" key="8">
    <source>
        <dbReference type="Proteomes" id="UP000632195"/>
    </source>
</evidence>
<keyword evidence="5" id="KW-0548">Nucleotidyltransferase</keyword>
<comment type="similarity">
    <text evidence="4 5">Belongs to the archaeal Rpo3/eukaryotic RPB3 RNA polymerase subunit family.</text>
</comment>
<dbReference type="GO" id="GO:0003899">
    <property type="term" value="F:DNA-directed RNA polymerase activity"/>
    <property type="evidence" value="ECO:0007669"/>
    <property type="project" value="UniProtKB-UniRule"/>
</dbReference>
<reference evidence="7" key="2">
    <citation type="submission" date="2022-09" db="EMBL/GenBank/DDBJ databases">
        <authorList>
            <person name="Sun Q."/>
            <person name="Ohkuma M."/>
        </authorList>
    </citation>
    <scope>NUCLEOTIDE SEQUENCE</scope>
    <source>
        <strain evidence="7">JCM 13583</strain>
    </source>
</reference>
<reference evidence="7" key="1">
    <citation type="journal article" date="2014" name="Int. J. Syst. Evol. Microbiol.">
        <title>Complete genome sequence of Corynebacterium casei LMG S-19264T (=DSM 44701T), isolated from a smear-ripened cheese.</title>
        <authorList>
            <consortium name="US DOE Joint Genome Institute (JGI-PGF)"/>
            <person name="Walter F."/>
            <person name="Albersmeier A."/>
            <person name="Kalinowski J."/>
            <person name="Ruckert C."/>
        </authorList>
    </citation>
    <scope>NUCLEOTIDE SEQUENCE</scope>
    <source>
        <strain evidence="7">JCM 13583</strain>
    </source>
</reference>
<proteinExistence type="inferred from homology"/>
<dbReference type="Pfam" id="PF01000">
    <property type="entry name" value="RNA_pol_A_bac"/>
    <property type="match status" value="1"/>
</dbReference>
<keyword evidence="3 5" id="KW-0804">Transcription</keyword>
<sequence>MTLKIIELSDRYMKFYVDGITPAIANALRRTLINDIPKLAIEKVTFRHGEIRDTEGNVYDSSLPLFDEVVAHRLAMIPLITDLKMNFRDQCSCGGKGCPLCTVTYSINKVGPAIVTSADLQPVDNPYLVPADKEIPIVKLGPKQGLLLTAQAIMGRGKDHAKWQVTSGVAYKYHREFIVDKSQYPDWVKAKESCPSCVLREDEKEIVFTDDYGFPWANRLFENRAVRIVEDDTRFIFQFETDGSLKAIDVLDYALRRLQERLNTLAESMSAPD</sequence>
<keyword evidence="8" id="KW-1185">Reference proteome</keyword>
<evidence type="ECO:0000256" key="4">
    <source>
        <dbReference type="ARBA" id="ARBA00025804"/>
    </source>
</evidence>
<dbReference type="Gene3D" id="3.30.70.3110">
    <property type="match status" value="1"/>
</dbReference>
<evidence type="ECO:0000256" key="2">
    <source>
        <dbReference type="ARBA" id="ARBA00022490"/>
    </source>
</evidence>
<dbReference type="GO" id="GO:0046983">
    <property type="term" value="F:protein dimerization activity"/>
    <property type="evidence" value="ECO:0007669"/>
    <property type="project" value="InterPro"/>
</dbReference>
<evidence type="ECO:0000256" key="1">
    <source>
        <dbReference type="ARBA" id="ARBA00022478"/>
    </source>
</evidence>
<dbReference type="Gene3D" id="3.30.1360.10">
    <property type="entry name" value="RNA polymerase, RBP11-like subunit"/>
    <property type="match status" value="1"/>
</dbReference>
<protein>
    <recommendedName>
        <fullName evidence="5">DNA-directed RNA polymerase subunit Rpo3</fullName>
        <ecNumber evidence="5">2.7.7.6</ecNumber>
    </recommendedName>
    <alternativeName>
        <fullName evidence="5">DNA-directed RNA polymerase subunit D</fullName>
    </alternativeName>
</protein>
<dbReference type="InterPro" id="IPR050518">
    <property type="entry name" value="Rpo3/RPB3_RNA_Pol_subunit"/>
</dbReference>
<dbReference type="RefSeq" id="WP_188680545.1">
    <property type="nucleotide sequence ID" value="NZ_BMNY01000001.1"/>
</dbReference>
<dbReference type="AlphaFoldDB" id="A0AA37BR90"/>
<comment type="subunit">
    <text evidence="5">Part of the RNA polymerase complex.</text>
</comment>
<dbReference type="Proteomes" id="UP000632195">
    <property type="component" value="Unassembled WGS sequence"/>
</dbReference>
<dbReference type="HAMAP" id="MF_00320">
    <property type="entry name" value="RNApol_arch_Rpo3"/>
    <property type="match status" value="1"/>
</dbReference>
<dbReference type="SUPFAM" id="SSF55257">
    <property type="entry name" value="RBP11-like subunits of RNA polymerase"/>
    <property type="match status" value="1"/>
</dbReference>
<dbReference type="GO" id="GO:0006351">
    <property type="term" value="P:DNA-templated transcription"/>
    <property type="evidence" value="ECO:0007669"/>
    <property type="project" value="UniProtKB-UniRule"/>
</dbReference>
<evidence type="ECO:0000313" key="7">
    <source>
        <dbReference type="EMBL" id="GGM72376.1"/>
    </source>
</evidence>
<dbReference type="EC" id="2.7.7.6" evidence="5"/>
<keyword evidence="2 5" id="KW-0963">Cytoplasm</keyword>
<accession>A0AA37BR90</accession>
<dbReference type="InterPro" id="IPR036643">
    <property type="entry name" value="RNApol_insert_sf"/>
</dbReference>
<organism evidence="7 8">
    <name type="scientific">Thermogymnomonas acidicola</name>
    <dbReference type="NCBI Taxonomy" id="399579"/>
    <lineage>
        <taxon>Archaea</taxon>
        <taxon>Methanobacteriati</taxon>
        <taxon>Thermoplasmatota</taxon>
        <taxon>Thermoplasmata</taxon>
        <taxon>Thermoplasmatales</taxon>
        <taxon>Thermogymnomonas</taxon>
    </lineage>
</organism>
<feature type="domain" description="DNA-directed RNA polymerase RpoA/D/Rpb3-type" evidence="6">
    <location>
        <begin position="12"/>
        <end position="268"/>
    </location>
</feature>
<evidence type="ECO:0000259" key="6">
    <source>
        <dbReference type="SMART" id="SM00662"/>
    </source>
</evidence>
<dbReference type="NCBIfam" id="NF001988">
    <property type="entry name" value="PRK00783.1"/>
    <property type="match status" value="1"/>
</dbReference>
<comment type="caution">
    <text evidence="7">The sequence shown here is derived from an EMBL/GenBank/DDBJ whole genome shotgun (WGS) entry which is preliminary data.</text>
</comment>